<dbReference type="Pfam" id="PF00412">
    <property type="entry name" value="LIM"/>
    <property type="match status" value="1"/>
</dbReference>
<evidence type="ECO:0000256" key="1">
    <source>
        <dbReference type="ARBA" id="ARBA00022723"/>
    </source>
</evidence>
<dbReference type="OMA" id="FEGKLYC"/>
<keyword evidence="3" id="KW-0440">LIM domain</keyword>
<dbReference type="GeneID" id="14886910"/>
<dbReference type="Proteomes" id="UP000014680">
    <property type="component" value="Unassembled WGS sequence"/>
</dbReference>
<keyword evidence="1 3" id="KW-0479">Metal-binding</keyword>
<evidence type="ECO:0000256" key="2">
    <source>
        <dbReference type="ARBA" id="ARBA00022833"/>
    </source>
</evidence>
<dbReference type="InterPro" id="IPR001781">
    <property type="entry name" value="Znf_LIM"/>
</dbReference>
<dbReference type="OrthoDB" id="8062037at2759"/>
<dbReference type="EMBL" id="KB206783">
    <property type="protein sequence ID" value="ELP87857.1"/>
    <property type="molecule type" value="Genomic_DNA"/>
</dbReference>
<evidence type="ECO:0000313" key="6">
    <source>
        <dbReference type="EMBL" id="ELP87857.1"/>
    </source>
</evidence>
<feature type="region of interest" description="Disordered" evidence="4">
    <location>
        <begin position="91"/>
        <end position="130"/>
    </location>
</feature>
<reference evidence="6 7" key="1">
    <citation type="submission" date="2012-10" db="EMBL/GenBank/DDBJ databases">
        <authorList>
            <person name="Zafar N."/>
            <person name="Inman J."/>
            <person name="Hall N."/>
            <person name="Lorenzi H."/>
            <person name="Caler E."/>
        </authorList>
    </citation>
    <scope>NUCLEOTIDE SEQUENCE [LARGE SCALE GENOMIC DNA]</scope>
    <source>
        <strain evidence="6 7">IP1</strain>
    </source>
</reference>
<dbReference type="SUPFAM" id="SSF57716">
    <property type="entry name" value="Glucocorticoid receptor-like (DNA-binding domain)"/>
    <property type="match status" value="1"/>
</dbReference>
<dbReference type="VEuPathDB" id="AmoebaDB:EIN_274240"/>
<dbReference type="Gene3D" id="2.10.110.10">
    <property type="entry name" value="Cysteine Rich Protein"/>
    <property type="match status" value="1"/>
</dbReference>
<evidence type="ECO:0000259" key="5">
    <source>
        <dbReference type="PROSITE" id="PS50023"/>
    </source>
</evidence>
<dbReference type="KEGG" id="eiv:EIN_274240"/>
<protein>
    <recommendedName>
        <fullName evidence="5">LIM zinc-binding domain-containing protein</fullName>
    </recommendedName>
</protein>
<accession>A0A0A1U1G9</accession>
<gene>
    <name evidence="6" type="ORF">EIN_274240</name>
</gene>
<dbReference type="RefSeq" id="XP_004254628.1">
    <property type="nucleotide sequence ID" value="XM_004254580.1"/>
</dbReference>
<dbReference type="GO" id="GO:0046872">
    <property type="term" value="F:metal ion binding"/>
    <property type="evidence" value="ECO:0007669"/>
    <property type="project" value="UniProtKB-KW"/>
</dbReference>
<evidence type="ECO:0000256" key="3">
    <source>
        <dbReference type="PROSITE-ProRule" id="PRU00125"/>
    </source>
</evidence>
<evidence type="ECO:0000256" key="4">
    <source>
        <dbReference type="SAM" id="MobiDB-lite"/>
    </source>
</evidence>
<proteinExistence type="predicted"/>
<feature type="domain" description="LIM zinc-binding" evidence="5">
    <location>
        <begin position="4"/>
        <end position="66"/>
    </location>
</feature>
<keyword evidence="2 3" id="KW-0862">Zinc</keyword>
<dbReference type="AlphaFoldDB" id="A0A0A1U1G9"/>
<organism evidence="6 7">
    <name type="scientific">Entamoeba invadens IP1</name>
    <dbReference type="NCBI Taxonomy" id="370355"/>
    <lineage>
        <taxon>Eukaryota</taxon>
        <taxon>Amoebozoa</taxon>
        <taxon>Evosea</taxon>
        <taxon>Archamoebae</taxon>
        <taxon>Mastigamoebida</taxon>
        <taxon>Entamoebidae</taxon>
        <taxon>Entamoeba</taxon>
    </lineage>
</organism>
<dbReference type="PROSITE" id="PS00478">
    <property type="entry name" value="LIM_DOMAIN_1"/>
    <property type="match status" value="1"/>
</dbReference>
<sequence>MSAKTCCICGKSAYPIERTNAGGKDYHIACFKCKTCGLKLNNSNFYYDQPSESVYCKNHVPKKTFTQVTDSVAMKAALNAPKKECENLGTVQKGAGGKPHDVVFGAGAEGASPRQGEQAPAEEVQEEQQE</sequence>
<dbReference type="SMART" id="SM00132">
    <property type="entry name" value="LIM"/>
    <property type="match status" value="1"/>
</dbReference>
<keyword evidence="7" id="KW-1185">Reference proteome</keyword>
<evidence type="ECO:0000313" key="7">
    <source>
        <dbReference type="Proteomes" id="UP000014680"/>
    </source>
</evidence>
<name>A0A0A1U1G9_ENTIV</name>
<dbReference type="PROSITE" id="PS50023">
    <property type="entry name" value="LIM_DOMAIN_2"/>
    <property type="match status" value="1"/>
</dbReference>